<proteinExistence type="inferred from homology"/>
<keyword evidence="6 9" id="KW-0249">Electron transport</keyword>
<comment type="similarity">
    <text evidence="1 9">Belongs to the complex I NDUFS4 subunit family.</text>
</comment>
<keyword evidence="3 9" id="KW-0679">Respiratory chain</keyword>
<dbReference type="EMBL" id="JASFZW010000001">
    <property type="protein sequence ID" value="KAK2080827.1"/>
    <property type="molecule type" value="Genomic_DNA"/>
</dbReference>
<comment type="subcellular location">
    <subcellularLocation>
        <location evidence="9">Mitochondrion inner membrane</location>
        <topology evidence="9">Peripheral membrane protein</topology>
        <orientation evidence="9">Matrix side</orientation>
    </subcellularLocation>
</comment>
<sequence>MIAIRQVAQGLRQARVTPSLPAVARRCFSEQPGDDLPPRATDLQAASGIPPVAPGRTVYIYSPSRVAGQHGLAQTIEGGEYGWKVQFSPDAKWINPLMGWTSTADPMENVHRGLSFHSKQAAIEFATKNGWTYEVEEPNPRNHKRPTRYIGYGDNYSVKRKGVPSGGLRSERS</sequence>
<dbReference type="GO" id="GO:0005743">
    <property type="term" value="C:mitochondrial inner membrane"/>
    <property type="evidence" value="ECO:0007669"/>
    <property type="project" value="UniProtKB-SubCell"/>
</dbReference>
<dbReference type="PANTHER" id="PTHR12219:SF8">
    <property type="entry name" value="NADH DEHYDROGENASE [UBIQUINONE] IRON-SULFUR PROTEIN 4, MITOCHONDRIAL"/>
    <property type="match status" value="1"/>
</dbReference>
<keyword evidence="2 9" id="KW-0813">Transport</keyword>
<evidence type="ECO:0000256" key="3">
    <source>
        <dbReference type="ARBA" id="ARBA00022660"/>
    </source>
</evidence>
<keyword evidence="5 9" id="KW-0809">Transit peptide</keyword>
<dbReference type="AlphaFoldDB" id="A0AAD9IPN1"/>
<evidence type="ECO:0000256" key="8">
    <source>
        <dbReference type="ARBA" id="ARBA00023136"/>
    </source>
</evidence>
<dbReference type="GO" id="GO:0022900">
    <property type="term" value="P:electron transport chain"/>
    <property type="evidence" value="ECO:0007669"/>
    <property type="project" value="InterPro"/>
</dbReference>
<protein>
    <recommendedName>
        <fullName evidence="9">NADH dehydrogenase [ubiquinone] iron-sulfur protein 4, mitochondrial</fullName>
    </recommendedName>
</protein>
<evidence type="ECO:0000256" key="7">
    <source>
        <dbReference type="ARBA" id="ARBA00023128"/>
    </source>
</evidence>
<evidence type="ECO:0000256" key="1">
    <source>
        <dbReference type="ARBA" id="ARBA00005882"/>
    </source>
</evidence>
<evidence type="ECO:0000256" key="9">
    <source>
        <dbReference type="RuleBase" id="RU367010"/>
    </source>
</evidence>
<dbReference type="InterPro" id="IPR038532">
    <property type="entry name" value="NDUFS4-like_sf"/>
</dbReference>
<evidence type="ECO:0000313" key="11">
    <source>
        <dbReference type="EMBL" id="KAK2080827.1"/>
    </source>
</evidence>
<evidence type="ECO:0000256" key="4">
    <source>
        <dbReference type="ARBA" id="ARBA00022792"/>
    </source>
</evidence>
<evidence type="ECO:0000256" key="10">
    <source>
        <dbReference type="SAM" id="MobiDB-lite"/>
    </source>
</evidence>
<dbReference type="PANTHER" id="PTHR12219">
    <property type="entry name" value="NADH-UBIQUINONE OXIDOREDUCTASE"/>
    <property type="match status" value="1"/>
</dbReference>
<dbReference type="Proteomes" id="UP001255856">
    <property type="component" value="Unassembled WGS sequence"/>
</dbReference>
<comment type="function">
    <text evidence="9">Accessory subunit of the mitochondrial membrane respiratory chain NADH dehydrogenase (Complex I), that is believed not to be involved in catalysis. Complex I functions in the transfer of electrons from NADH to the respiratory chain. The immediate electron acceptor for the enzyme is believed to be ubiquinone.</text>
</comment>
<evidence type="ECO:0000256" key="5">
    <source>
        <dbReference type="ARBA" id="ARBA00022946"/>
    </source>
</evidence>
<keyword evidence="4 9" id="KW-0999">Mitochondrion inner membrane</keyword>
<keyword evidence="12" id="KW-1185">Reference proteome</keyword>
<dbReference type="Gene3D" id="3.30.160.190">
    <property type="entry name" value="atu1810 like domain"/>
    <property type="match status" value="1"/>
</dbReference>
<feature type="region of interest" description="Disordered" evidence="10">
    <location>
        <begin position="136"/>
        <end position="173"/>
    </location>
</feature>
<organism evidence="11 12">
    <name type="scientific">Prototheca wickerhamii</name>
    <dbReference type="NCBI Taxonomy" id="3111"/>
    <lineage>
        <taxon>Eukaryota</taxon>
        <taxon>Viridiplantae</taxon>
        <taxon>Chlorophyta</taxon>
        <taxon>core chlorophytes</taxon>
        <taxon>Trebouxiophyceae</taxon>
        <taxon>Chlorellales</taxon>
        <taxon>Chlorellaceae</taxon>
        <taxon>Prototheca</taxon>
    </lineage>
</organism>
<evidence type="ECO:0000313" key="12">
    <source>
        <dbReference type="Proteomes" id="UP001255856"/>
    </source>
</evidence>
<evidence type="ECO:0000256" key="2">
    <source>
        <dbReference type="ARBA" id="ARBA00022448"/>
    </source>
</evidence>
<accession>A0AAD9IPN1</accession>
<evidence type="ECO:0000256" key="6">
    <source>
        <dbReference type="ARBA" id="ARBA00022982"/>
    </source>
</evidence>
<dbReference type="Pfam" id="PF04800">
    <property type="entry name" value="NDUS4"/>
    <property type="match status" value="1"/>
</dbReference>
<gene>
    <name evidence="11" type="ORF">QBZ16_000681</name>
</gene>
<name>A0AAD9IPN1_PROWI</name>
<comment type="caution">
    <text evidence="11">The sequence shown here is derived from an EMBL/GenBank/DDBJ whole genome shotgun (WGS) entry which is preliminary data.</text>
</comment>
<keyword evidence="7 9" id="KW-0496">Mitochondrion</keyword>
<keyword evidence="8 9" id="KW-0472">Membrane</keyword>
<dbReference type="InterPro" id="IPR006885">
    <property type="entry name" value="NADH_UbQ_FeS_4_mit-like"/>
</dbReference>
<reference evidence="11" key="1">
    <citation type="submission" date="2021-01" db="EMBL/GenBank/DDBJ databases">
        <authorList>
            <person name="Eckstrom K.M.E."/>
        </authorList>
    </citation>
    <scope>NUCLEOTIDE SEQUENCE</scope>
    <source>
        <strain evidence="11">UVCC 0001</strain>
    </source>
</reference>